<dbReference type="Proteomes" id="UP001055879">
    <property type="component" value="Linkage Group LG17"/>
</dbReference>
<sequence>MRYLEQKMERLFEAKEEAEKWVHDAESRFPGEETVELEVQKSEIRKSLSNSLSNEEGVDAPAFDLGINPEKKETGSNIVQSKLSAQHSAIRQTGSQQTKDKGKRVVTFSPIPMTSYFDDAEETQL</sequence>
<name>A0ACB8XGM4_ARCLA</name>
<proteinExistence type="predicted"/>
<evidence type="ECO:0000313" key="2">
    <source>
        <dbReference type="Proteomes" id="UP001055879"/>
    </source>
</evidence>
<reference evidence="1 2" key="2">
    <citation type="journal article" date="2022" name="Mol. Ecol. Resour.">
        <title>The genomes of chicory, endive, great burdock and yacon provide insights into Asteraceae paleo-polyploidization history and plant inulin production.</title>
        <authorList>
            <person name="Fan W."/>
            <person name="Wang S."/>
            <person name="Wang H."/>
            <person name="Wang A."/>
            <person name="Jiang F."/>
            <person name="Liu H."/>
            <person name="Zhao H."/>
            <person name="Xu D."/>
            <person name="Zhang Y."/>
        </authorList>
    </citation>
    <scope>NUCLEOTIDE SEQUENCE [LARGE SCALE GENOMIC DNA]</scope>
    <source>
        <strain evidence="2">cv. Niubang</strain>
    </source>
</reference>
<evidence type="ECO:0000313" key="1">
    <source>
        <dbReference type="EMBL" id="KAI3666799.1"/>
    </source>
</evidence>
<dbReference type="EMBL" id="CM042063">
    <property type="protein sequence ID" value="KAI3666799.1"/>
    <property type="molecule type" value="Genomic_DNA"/>
</dbReference>
<keyword evidence="2" id="KW-1185">Reference proteome</keyword>
<comment type="caution">
    <text evidence="1">The sequence shown here is derived from an EMBL/GenBank/DDBJ whole genome shotgun (WGS) entry which is preliminary data.</text>
</comment>
<accession>A0ACB8XGM4</accession>
<gene>
    <name evidence="1" type="ORF">L6452_41836</name>
</gene>
<protein>
    <submittedName>
        <fullName evidence="1">Uncharacterized protein</fullName>
    </submittedName>
</protein>
<organism evidence="1 2">
    <name type="scientific">Arctium lappa</name>
    <name type="common">Greater burdock</name>
    <name type="synonym">Lappa major</name>
    <dbReference type="NCBI Taxonomy" id="4217"/>
    <lineage>
        <taxon>Eukaryota</taxon>
        <taxon>Viridiplantae</taxon>
        <taxon>Streptophyta</taxon>
        <taxon>Embryophyta</taxon>
        <taxon>Tracheophyta</taxon>
        <taxon>Spermatophyta</taxon>
        <taxon>Magnoliopsida</taxon>
        <taxon>eudicotyledons</taxon>
        <taxon>Gunneridae</taxon>
        <taxon>Pentapetalae</taxon>
        <taxon>asterids</taxon>
        <taxon>campanulids</taxon>
        <taxon>Asterales</taxon>
        <taxon>Asteraceae</taxon>
        <taxon>Carduoideae</taxon>
        <taxon>Cardueae</taxon>
        <taxon>Arctiinae</taxon>
        <taxon>Arctium</taxon>
    </lineage>
</organism>
<reference evidence="2" key="1">
    <citation type="journal article" date="2022" name="Mol. Ecol. Resour.">
        <title>The genomes of chicory, endive, great burdock and yacon provide insights into Asteraceae palaeo-polyploidization history and plant inulin production.</title>
        <authorList>
            <person name="Fan W."/>
            <person name="Wang S."/>
            <person name="Wang H."/>
            <person name="Wang A."/>
            <person name="Jiang F."/>
            <person name="Liu H."/>
            <person name="Zhao H."/>
            <person name="Xu D."/>
            <person name="Zhang Y."/>
        </authorList>
    </citation>
    <scope>NUCLEOTIDE SEQUENCE [LARGE SCALE GENOMIC DNA]</scope>
    <source>
        <strain evidence="2">cv. Niubang</strain>
    </source>
</reference>